<reference evidence="2" key="1">
    <citation type="submission" date="2014-09" db="EMBL/GenBank/DDBJ databases">
        <authorList>
            <person name="Magalhaes I.L.F."/>
            <person name="Oliveira U."/>
            <person name="Santos F.R."/>
            <person name="Vidigal T.H.D.A."/>
            <person name="Brescovit A.D."/>
            <person name="Santos A.J."/>
        </authorList>
    </citation>
    <scope>NUCLEOTIDE SEQUENCE</scope>
    <source>
        <tissue evidence="2">Shoot tissue taken approximately 20 cm above the soil surface</tissue>
    </source>
</reference>
<dbReference type="AlphaFoldDB" id="A0A0A8YSF1"/>
<dbReference type="EMBL" id="GBRH01272518">
    <property type="protein sequence ID" value="JAD25377.1"/>
    <property type="molecule type" value="Transcribed_RNA"/>
</dbReference>
<protein>
    <submittedName>
        <fullName evidence="2">Uncharacterized protein</fullName>
    </submittedName>
</protein>
<keyword evidence="1" id="KW-0732">Signal</keyword>
<sequence length="41" mass="4735">MSLFLSSCSPFLVASLITLTFSRDHCLSCRIWRGAEPFVRW</sequence>
<evidence type="ECO:0000256" key="1">
    <source>
        <dbReference type="SAM" id="SignalP"/>
    </source>
</evidence>
<feature type="signal peptide" evidence="1">
    <location>
        <begin position="1"/>
        <end position="22"/>
    </location>
</feature>
<accession>A0A0A8YSF1</accession>
<proteinExistence type="predicted"/>
<reference evidence="2" key="2">
    <citation type="journal article" date="2015" name="Data Brief">
        <title>Shoot transcriptome of the giant reed, Arundo donax.</title>
        <authorList>
            <person name="Barrero R.A."/>
            <person name="Guerrero F.D."/>
            <person name="Moolhuijzen P."/>
            <person name="Goolsby J.A."/>
            <person name="Tidwell J."/>
            <person name="Bellgard S.E."/>
            <person name="Bellgard M.I."/>
        </authorList>
    </citation>
    <scope>NUCLEOTIDE SEQUENCE</scope>
    <source>
        <tissue evidence="2">Shoot tissue taken approximately 20 cm above the soil surface</tissue>
    </source>
</reference>
<evidence type="ECO:0000313" key="2">
    <source>
        <dbReference type="EMBL" id="JAD25377.1"/>
    </source>
</evidence>
<organism evidence="2">
    <name type="scientific">Arundo donax</name>
    <name type="common">Giant reed</name>
    <name type="synonym">Donax arundinaceus</name>
    <dbReference type="NCBI Taxonomy" id="35708"/>
    <lineage>
        <taxon>Eukaryota</taxon>
        <taxon>Viridiplantae</taxon>
        <taxon>Streptophyta</taxon>
        <taxon>Embryophyta</taxon>
        <taxon>Tracheophyta</taxon>
        <taxon>Spermatophyta</taxon>
        <taxon>Magnoliopsida</taxon>
        <taxon>Liliopsida</taxon>
        <taxon>Poales</taxon>
        <taxon>Poaceae</taxon>
        <taxon>PACMAD clade</taxon>
        <taxon>Arundinoideae</taxon>
        <taxon>Arundineae</taxon>
        <taxon>Arundo</taxon>
    </lineage>
</organism>
<feature type="chain" id="PRO_5002059786" evidence="1">
    <location>
        <begin position="23"/>
        <end position="41"/>
    </location>
</feature>
<name>A0A0A8YSF1_ARUDO</name>